<evidence type="ECO:0000256" key="3">
    <source>
        <dbReference type="ARBA" id="ARBA00010543"/>
    </source>
</evidence>
<feature type="binding site" evidence="16">
    <location>
        <begin position="226"/>
        <end position="232"/>
    </location>
    <ligand>
        <name>acetyl-CoA</name>
        <dbReference type="ChEBI" id="CHEBI:57288"/>
    </ligand>
</feature>
<accession>A0A8J2T9S7</accession>
<dbReference type="Pfam" id="PF00583">
    <property type="entry name" value="Acetyltransf_1"/>
    <property type="match status" value="1"/>
</dbReference>
<keyword evidence="11 14" id="KW-0539">Nucleus</keyword>
<evidence type="ECO:0000313" key="19">
    <source>
        <dbReference type="EMBL" id="CDF90930.1"/>
    </source>
</evidence>
<dbReference type="GO" id="GO:0005737">
    <property type="term" value="C:cytoplasm"/>
    <property type="evidence" value="ECO:0007669"/>
    <property type="project" value="UniProtKB-SubCell"/>
</dbReference>
<dbReference type="InterPro" id="IPR019467">
    <property type="entry name" value="Hat1_N"/>
</dbReference>
<dbReference type="GO" id="GO:0000781">
    <property type="term" value="C:chromosome, telomeric region"/>
    <property type="evidence" value="ECO:0007669"/>
    <property type="project" value="GOC"/>
</dbReference>
<evidence type="ECO:0000256" key="6">
    <source>
        <dbReference type="ARBA" id="ARBA00022490"/>
    </source>
</evidence>
<keyword evidence="10" id="KW-0234">DNA repair</keyword>
<proteinExistence type="inferred from homology"/>
<keyword evidence="12 14" id="KW-0012">Acyltransferase</keyword>
<reference evidence="20" key="1">
    <citation type="journal article" date="2013" name="Genome Announc.">
        <title>Genome sequence of the food spoilage yeast Zygosaccharomyces bailii CLIB 213(T).</title>
        <authorList>
            <person name="Galeote V."/>
            <person name="Bigey F."/>
            <person name="Devillers H."/>
            <person name="Neuveglise C."/>
            <person name="Dequin S."/>
        </authorList>
    </citation>
    <scope>NUCLEOTIDE SEQUENCE [LARGE SCALE GENOMIC DNA]</scope>
    <source>
        <strain evidence="20">CLIB 213 / ATCC 58445 / CBS 680 / CCRC 21525 / NBRC 1098 / NCYC 1416 / NRRL Y-2227</strain>
    </source>
</reference>
<dbReference type="GO" id="GO:0031509">
    <property type="term" value="P:subtelomeric heterochromatin formation"/>
    <property type="evidence" value="ECO:0007669"/>
    <property type="project" value="InterPro"/>
</dbReference>
<dbReference type="InterPro" id="IPR000182">
    <property type="entry name" value="GNAT_dom"/>
</dbReference>
<dbReference type="OrthoDB" id="10253098at2759"/>
<dbReference type="Pfam" id="PF10394">
    <property type="entry name" value="Hat1_N"/>
    <property type="match status" value="1"/>
</dbReference>
<dbReference type="GO" id="GO:0005634">
    <property type="term" value="C:nucleus"/>
    <property type="evidence" value="ECO:0007669"/>
    <property type="project" value="UniProtKB-SubCell"/>
</dbReference>
<evidence type="ECO:0000256" key="1">
    <source>
        <dbReference type="ARBA" id="ARBA00004123"/>
    </source>
</evidence>
<keyword evidence="7 14" id="KW-0808">Transferase</keyword>
<keyword evidence="20" id="KW-1185">Reference proteome</keyword>
<dbReference type="EMBL" id="HG316462">
    <property type="protein sequence ID" value="CDF90930.1"/>
    <property type="molecule type" value="Genomic_DNA"/>
</dbReference>
<evidence type="ECO:0000256" key="11">
    <source>
        <dbReference type="ARBA" id="ARBA00023242"/>
    </source>
</evidence>
<dbReference type="Gene3D" id="3.90.360.10">
    <property type="entry name" value="Histone acetyl transferase 1 (HAT1), N-terminal domain"/>
    <property type="match status" value="1"/>
</dbReference>
<evidence type="ECO:0000256" key="4">
    <source>
        <dbReference type="ARBA" id="ARBA00013184"/>
    </source>
</evidence>
<dbReference type="Gene3D" id="1.10.10.390">
    <property type="match status" value="1"/>
</dbReference>
<dbReference type="PANTHER" id="PTHR12046">
    <property type="entry name" value="HISTONE ACETYLTRANSFERASE TYPE B CATALYTIC SUBUNIT"/>
    <property type="match status" value="1"/>
</dbReference>
<protein>
    <recommendedName>
        <fullName evidence="5 14">Histone acetyltransferase type B catalytic subunit</fullName>
        <ecNumber evidence="4 14">2.3.1.48</ecNumber>
    </recommendedName>
</protein>
<evidence type="ECO:0000256" key="12">
    <source>
        <dbReference type="ARBA" id="ARBA00023315"/>
    </source>
</evidence>
<comment type="function">
    <text evidence="14">Catalytic component of the histone acetylase B (HAT-B) complex. Has intrinsic substrate specificity that modifies lysine in recognition sequence GXGKXG. Involved in DNA double-strand break repair.</text>
</comment>
<feature type="binding site" evidence="16">
    <location>
        <position position="266"/>
    </location>
    <ligand>
        <name>acetyl-CoA</name>
        <dbReference type="ChEBI" id="CHEBI:57288"/>
    </ligand>
</feature>
<dbReference type="PROSITE" id="PS51186">
    <property type="entry name" value="GNAT"/>
    <property type="match status" value="1"/>
</dbReference>
<evidence type="ECO:0000256" key="7">
    <source>
        <dbReference type="ARBA" id="ARBA00022679"/>
    </source>
</evidence>
<comment type="subunit">
    <text evidence="14">Component of the HAT-B complex composed of at least HAT1 and HAT2. The HAT-B complex binds to histone H4 tail.</text>
</comment>
<dbReference type="GO" id="GO:0042393">
    <property type="term" value="F:histone binding"/>
    <property type="evidence" value="ECO:0007669"/>
    <property type="project" value="InterPro"/>
</dbReference>
<name>A0A8J2T9S7_ZYGB2</name>
<dbReference type="PIRSF" id="PIRSF038084">
    <property type="entry name" value="HAT-B_cat"/>
    <property type="match status" value="1"/>
</dbReference>
<dbReference type="Pfam" id="PF21184">
    <property type="entry name" value="HAT1_C_fung"/>
    <property type="match status" value="1"/>
</dbReference>
<evidence type="ECO:0000256" key="13">
    <source>
        <dbReference type="ARBA" id="ARBA00048017"/>
    </source>
</evidence>
<dbReference type="AlphaFoldDB" id="A0A8J2T9S7"/>
<gene>
    <name evidence="19" type="ORF">BN860_00958g</name>
</gene>
<dbReference type="EC" id="2.3.1.48" evidence="4 14"/>
<evidence type="ECO:0000256" key="17">
    <source>
        <dbReference type="PIRSR" id="PIRSR038084-3"/>
    </source>
</evidence>
<evidence type="ECO:0000256" key="15">
    <source>
        <dbReference type="PIRSR" id="PIRSR038084-1"/>
    </source>
</evidence>
<dbReference type="SUPFAM" id="SSF55729">
    <property type="entry name" value="Acyl-CoA N-acyltransferases (Nat)"/>
    <property type="match status" value="1"/>
</dbReference>
<dbReference type="InterPro" id="IPR013523">
    <property type="entry name" value="Hist_AcTrfase_HAT1_C"/>
</dbReference>
<feature type="site" description="Interaction with histone H4 N-terminus" evidence="17">
    <location>
        <position position="173"/>
    </location>
</feature>
<comment type="catalytic activity">
    <reaction evidence="13 14">
        <text>L-lysyl-[protein] + acetyl-CoA = N(6)-acetyl-L-lysyl-[protein] + CoA + H(+)</text>
        <dbReference type="Rhea" id="RHEA:45948"/>
        <dbReference type="Rhea" id="RHEA-COMP:9752"/>
        <dbReference type="Rhea" id="RHEA-COMP:10731"/>
        <dbReference type="ChEBI" id="CHEBI:15378"/>
        <dbReference type="ChEBI" id="CHEBI:29969"/>
        <dbReference type="ChEBI" id="CHEBI:57287"/>
        <dbReference type="ChEBI" id="CHEBI:57288"/>
        <dbReference type="ChEBI" id="CHEBI:61930"/>
        <dbReference type="EC" id="2.3.1.48"/>
    </reaction>
</comment>
<feature type="active site" description="Proton donor/acceptor" evidence="15">
    <location>
        <position position="254"/>
    </location>
</feature>
<dbReference type="InterPro" id="IPR037113">
    <property type="entry name" value="Hat1_N_sf"/>
</dbReference>
<evidence type="ECO:0000313" key="20">
    <source>
        <dbReference type="Proteomes" id="UP000019375"/>
    </source>
</evidence>
<dbReference type="FunFam" id="3.40.630.30:FF:000114">
    <property type="entry name" value="Histone acetyltransferase type B catalytic subunit"/>
    <property type="match status" value="1"/>
</dbReference>
<evidence type="ECO:0000256" key="5">
    <source>
        <dbReference type="ARBA" id="ARBA00021268"/>
    </source>
</evidence>
<evidence type="ECO:0000256" key="10">
    <source>
        <dbReference type="ARBA" id="ARBA00023204"/>
    </source>
</evidence>
<comment type="subcellular location">
    <subcellularLocation>
        <location evidence="2 14">Cytoplasm</location>
    </subcellularLocation>
    <subcellularLocation>
        <location evidence="1 14">Nucleus</location>
    </subcellularLocation>
</comment>
<keyword evidence="8" id="KW-0227">DNA damage</keyword>
<comment type="similarity">
    <text evidence="3 14">Belongs to the HAT1 family.</text>
</comment>
<evidence type="ECO:0000256" key="8">
    <source>
        <dbReference type="ARBA" id="ARBA00022763"/>
    </source>
</evidence>
<dbReference type="InterPro" id="IPR017380">
    <property type="entry name" value="Hist_AcTrfase_B-typ_cat-su"/>
</dbReference>
<evidence type="ECO:0000259" key="18">
    <source>
        <dbReference type="PROSITE" id="PS51186"/>
    </source>
</evidence>
<sequence length="391" mass="46759">MSILDFKPEAWTVSANDALKISLVSENAVQFSPSFTYPIYGDAEQIFGYKDLVIHLVFDSVTFKPFVNVKFSDKLKEDAEDVIGKLLKFLPEGDVIVKDEEKWVDAFQEEQKQFSFPSDDYKVSQYNKNGDEFVVYKQNITNHFCKKLHRRVQIFVLLFIEAASYIDENDQNWEIFWLFNKATKQCIGFVTTYKYWKYLGAEQFDQSKELKYRAKISQFIVFPPYQHEGHGSILYNTIVDLWLKDNNLLEVTVEDPNEMFDDLRDRNDLERLEREKFFDTVPDNKIIDEQWIEDQRKKHKLEKRQFSRLIEMILLHRKSHNYRLQVKKRLYTKNYDALYDMKEDERKDALQKSFLLLDDDYKRILSSCHFSKHRLDSAPEKKNVKKLKTEN</sequence>
<evidence type="ECO:0000256" key="14">
    <source>
        <dbReference type="PIRNR" id="PIRNR038084"/>
    </source>
</evidence>
<feature type="domain" description="N-acetyltransferase" evidence="18">
    <location>
        <begin position="134"/>
        <end position="293"/>
    </location>
</feature>
<feature type="region of interest" description="Interaction with histone H4 N-terminus" evidence="16">
    <location>
        <begin position="193"/>
        <end position="195"/>
    </location>
</feature>
<dbReference type="Gene3D" id="3.40.630.30">
    <property type="match status" value="1"/>
</dbReference>
<evidence type="ECO:0000256" key="2">
    <source>
        <dbReference type="ARBA" id="ARBA00004496"/>
    </source>
</evidence>
<dbReference type="GO" id="GO:0004402">
    <property type="term" value="F:histone acetyltransferase activity"/>
    <property type="evidence" value="ECO:0007669"/>
    <property type="project" value="UniProtKB-UniRule"/>
</dbReference>
<organism evidence="19 20">
    <name type="scientific">Zygosaccharomyces bailii (strain CLIB 213 / ATCC 58445 / CBS 680 / BCRC 21525 / NBRC 1098 / NCYC 1416 / NRRL Y-2227)</name>
    <dbReference type="NCBI Taxonomy" id="1333698"/>
    <lineage>
        <taxon>Eukaryota</taxon>
        <taxon>Fungi</taxon>
        <taxon>Dikarya</taxon>
        <taxon>Ascomycota</taxon>
        <taxon>Saccharomycotina</taxon>
        <taxon>Saccharomycetes</taxon>
        <taxon>Saccharomycetales</taxon>
        <taxon>Saccharomycetaceae</taxon>
        <taxon>Zygosaccharomyces</taxon>
    </lineage>
</organism>
<keyword evidence="9" id="KW-0156">Chromatin regulator</keyword>
<keyword evidence="6 14" id="KW-0963">Cytoplasm</keyword>
<dbReference type="InterPro" id="IPR016181">
    <property type="entry name" value="Acyl_CoA_acyltransferase"/>
</dbReference>
<evidence type="ECO:0000256" key="16">
    <source>
        <dbReference type="PIRSR" id="PIRSR038084-2"/>
    </source>
</evidence>
<dbReference type="GO" id="GO:0006281">
    <property type="term" value="P:DNA repair"/>
    <property type="evidence" value="ECO:0007669"/>
    <property type="project" value="UniProtKB-KW"/>
</dbReference>
<feature type="binding site" evidence="16">
    <location>
        <position position="257"/>
    </location>
    <ligand>
        <name>acetyl-CoA</name>
        <dbReference type="ChEBI" id="CHEBI:57288"/>
    </ligand>
</feature>
<dbReference type="Proteomes" id="UP000019375">
    <property type="component" value="Unassembled WGS sequence"/>
</dbReference>
<feature type="region of interest" description="Interaction with histone H4 N-terminus" evidence="16">
    <location>
        <begin position="42"/>
        <end position="44"/>
    </location>
</feature>
<evidence type="ECO:0000256" key="9">
    <source>
        <dbReference type="ARBA" id="ARBA00022853"/>
    </source>
</evidence>